<evidence type="ECO:0000313" key="7">
    <source>
        <dbReference type="EMBL" id="CAH0591550.1"/>
    </source>
</evidence>
<feature type="transmembrane region" description="Helical" evidence="6">
    <location>
        <begin position="156"/>
        <end position="177"/>
    </location>
</feature>
<feature type="transmembrane region" description="Helical" evidence="6">
    <location>
        <begin position="104"/>
        <end position="122"/>
    </location>
</feature>
<evidence type="ECO:0000256" key="6">
    <source>
        <dbReference type="SAM" id="Phobius"/>
    </source>
</evidence>
<feature type="transmembrane region" description="Helical" evidence="6">
    <location>
        <begin position="446"/>
        <end position="470"/>
    </location>
</feature>
<dbReference type="GO" id="GO:0015141">
    <property type="term" value="F:succinate transmembrane transporter activity"/>
    <property type="evidence" value="ECO:0007669"/>
    <property type="project" value="TreeGrafter"/>
</dbReference>
<dbReference type="GO" id="GO:0015137">
    <property type="term" value="F:citrate transmembrane transporter activity"/>
    <property type="evidence" value="ECO:0007669"/>
    <property type="project" value="TreeGrafter"/>
</dbReference>
<comment type="subcellular location">
    <subcellularLocation>
        <location evidence="1">Membrane</location>
        <topology evidence="1">Multi-pass membrane protein</topology>
    </subcellularLocation>
</comment>
<keyword evidence="8" id="KW-1185">Reference proteome</keyword>
<feature type="transmembrane region" description="Helical" evidence="6">
    <location>
        <begin position="529"/>
        <end position="553"/>
    </location>
</feature>
<feature type="transmembrane region" description="Helical" evidence="6">
    <location>
        <begin position="490"/>
        <end position="509"/>
    </location>
</feature>
<keyword evidence="3 6" id="KW-0812">Transmembrane</keyword>
<protein>
    <submittedName>
        <fullName evidence="7">Uncharacterized protein</fullName>
    </submittedName>
</protein>
<dbReference type="OrthoDB" id="10260443at2759"/>
<evidence type="ECO:0000256" key="1">
    <source>
        <dbReference type="ARBA" id="ARBA00004141"/>
    </source>
</evidence>
<dbReference type="PANTHER" id="PTHR10283">
    <property type="entry name" value="SOLUTE CARRIER FAMILY 13 MEMBER"/>
    <property type="match status" value="1"/>
</dbReference>
<feature type="transmembrane region" description="Helical" evidence="6">
    <location>
        <begin position="311"/>
        <end position="328"/>
    </location>
</feature>
<sequence length="579" mass="65060">MGGYLSNLWKREDKDKKPIKGFGPRVKNLLKNNFRGLIGCIVPIAALSWQFERYAPSKKVEIMWMWVFWFFLVQPVAVPVSGLIPVFFLPMSGCMSSSLTCECYMNEHIILFLLASMLLLLLNNSGLDRRIALCFLCSGDACQFSAKRLIFKASTAAFFLSMFSSRLIATSTITQYVTSPLMSLKSSTKKGAEPNFDEMRYIINNAIQTASGIGSTAIVHSSYATLLFRGCFQESPNRGKELPDVFNYLQYSAFAFPVALVMFIANFTYHMILANAILDKPMSPASMAELRRMIMKHKTDLPRRTTLHERLSVLFTIVYLLVFVFRWNKWLEGWSEFRVDAVSPEIPRIKDATVAAIFVILLHSLPKSYSFLSFFDAEKKSELPPLKAASAILWWRFVDKNTNWGYFLVFGAAFAILHSARDTGLADIIAENIGTSITGNTWNTSIFLVVFITSILSNIMTATAACAVFLPFVMCMSRGAVLPWPSKSYIGALAVGVASSFGFCFPFMYTPAYFCHHTGKVPIKKMFKYSFLAVWICLIILWLALLLWAPYLFDPDDEGISFKDVQGPDGAPPTTEEPS</sequence>
<evidence type="ECO:0000256" key="3">
    <source>
        <dbReference type="ARBA" id="ARBA00022692"/>
    </source>
</evidence>
<dbReference type="AlphaFoldDB" id="A0A9P0BU26"/>
<reference evidence="7" key="1">
    <citation type="submission" date="2021-12" db="EMBL/GenBank/DDBJ databases">
        <authorList>
            <person name="King R."/>
        </authorList>
    </citation>
    <scope>NUCLEOTIDE SEQUENCE</scope>
</reference>
<gene>
    <name evidence="7" type="ORF">CINC_LOCUS5160</name>
</gene>
<accession>A0A9P0BU26</accession>
<dbReference type="Pfam" id="PF00939">
    <property type="entry name" value="Na_sulph_symp"/>
    <property type="match status" value="1"/>
</dbReference>
<keyword evidence="4 6" id="KW-1133">Transmembrane helix</keyword>
<evidence type="ECO:0000256" key="4">
    <source>
        <dbReference type="ARBA" id="ARBA00022989"/>
    </source>
</evidence>
<feature type="transmembrane region" description="Helical" evidence="6">
    <location>
        <begin position="63"/>
        <end position="84"/>
    </location>
</feature>
<proteinExistence type="inferred from homology"/>
<name>A0A9P0BU26_CHRIL</name>
<dbReference type="PANTHER" id="PTHR10283:SF82">
    <property type="entry name" value="SOLUTE CARRIER FAMILY 13 MEMBER 2"/>
    <property type="match status" value="1"/>
</dbReference>
<organism evidence="7 8">
    <name type="scientific">Chrysodeixis includens</name>
    <name type="common">Soybean looper</name>
    <name type="synonym">Pseudoplusia includens</name>
    <dbReference type="NCBI Taxonomy" id="689277"/>
    <lineage>
        <taxon>Eukaryota</taxon>
        <taxon>Metazoa</taxon>
        <taxon>Ecdysozoa</taxon>
        <taxon>Arthropoda</taxon>
        <taxon>Hexapoda</taxon>
        <taxon>Insecta</taxon>
        <taxon>Pterygota</taxon>
        <taxon>Neoptera</taxon>
        <taxon>Endopterygota</taxon>
        <taxon>Lepidoptera</taxon>
        <taxon>Glossata</taxon>
        <taxon>Ditrysia</taxon>
        <taxon>Noctuoidea</taxon>
        <taxon>Noctuidae</taxon>
        <taxon>Plusiinae</taxon>
        <taxon>Chrysodeixis</taxon>
    </lineage>
</organism>
<keyword evidence="5 6" id="KW-0472">Membrane</keyword>
<feature type="transmembrane region" description="Helical" evidence="6">
    <location>
        <begin position="403"/>
        <end position="420"/>
    </location>
</feature>
<dbReference type="Proteomes" id="UP001154114">
    <property type="component" value="Chromosome 19"/>
</dbReference>
<comment type="similarity">
    <text evidence="2">Belongs to the SLC13A/DASS transporter (TC 2.A.47) family. NADC subfamily.</text>
</comment>
<evidence type="ECO:0000313" key="8">
    <source>
        <dbReference type="Proteomes" id="UP001154114"/>
    </source>
</evidence>
<feature type="transmembrane region" description="Helical" evidence="6">
    <location>
        <begin position="254"/>
        <end position="278"/>
    </location>
</feature>
<dbReference type="GO" id="GO:0005886">
    <property type="term" value="C:plasma membrane"/>
    <property type="evidence" value="ECO:0007669"/>
    <property type="project" value="TreeGrafter"/>
</dbReference>
<dbReference type="EMBL" id="LR824022">
    <property type="protein sequence ID" value="CAH0591550.1"/>
    <property type="molecule type" value="Genomic_DNA"/>
</dbReference>
<evidence type="ECO:0000256" key="5">
    <source>
        <dbReference type="ARBA" id="ARBA00023136"/>
    </source>
</evidence>
<evidence type="ECO:0000256" key="2">
    <source>
        <dbReference type="ARBA" id="ARBA00006772"/>
    </source>
</evidence>
<dbReference type="InterPro" id="IPR001898">
    <property type="entry name" value="SLC13A/DASS"/>
</dbReference>